<dbReference type="InterPro" id="IPR017972">
    <property type="entry name" value="Cyt_P450_CS"/>
</dbReference>
<keyword evidence="5 11" id="KW-0479">Metal-binding</keyword>
<accession>A0ABD1QLJ7</accession>
<dbReference type="InterPro" id="IPR001128">
    <property type="entry name" value="Cyt_P450"/>
</dbReference>
<dbReference type="GO" id="GO:0016020">
    <property type="term" value="C:membrane"/>
    <property type="evidence" value="ECO:0007669"/>
    <property type="project" value="UniProtKB-SubCell"/>
</dbReference>
<keyword evidence="8 11" id="KW-0408">Iron</keyword>
<comment type="cofactor">
    <cofactor evidence="11">
        <name>heme</name>
        <dbReference type="ChEBI" id="CHEBI:30413"/>
    </cofactor>
</comment>
<evidence type="ECO:0000256" key="10">
    <source>
        <dbReference type="ARBA" id="ARBA00023136"/>
    </source>
</evidence>
<evidence type="ECO:0000256" key="12">
    <source>
        <dbReference type="SAM" id="Phobius"/>
    </source>
</evidence>
<reference evidence="14" key="1">
    <citation type="submission" date="2024-07" db="EMBL/GenBank/DDBJ databases">
        <title>Two chromosome-level genome assemblies of Korean endemic species Abeliophyllum distichum and Forsythia ovata (Oleaceae).</title>
        <authorList>
            <person name="Jang H."/>
        </authorList>
    </citation>
    <scope>NUCLEOTIDE SEQUENCE [LARGE SCALE GENOMIC DNA]</scope>
</reference>
<dbReference type="InterPro" id="IPR036396">
    <property type="entry name" value="Cyt_P450_sf"/>
</dbReference>
<dbReference type="PANTHER" id="PTHR24282:SF273">
    <property type="entry name" value="CYTOCHROME P450 CYP72A219-LIKE"/>
    <property type="match status" value="1"/>
</dbReference>
<evidence type="ECO:0000256" key="11">
    <source>
        <dbReference type="PIRSR" id="PIRSR602401-1"/>
    </source>
</evidence>
<feature type="binding site" description="axial binding residue" evidence="11">
    <location>
        <position position="959"/>
    </location>
    <ligand>
        <name>heme</name>
        <dbReference type="ChEBI" id="CHEBI:30413"/>
    </ligand>
    <ligandPart>
        <name>Fe</name>
        <dbReference type="ChEBI" id="CHEBI:18248"/>
    </ligandPart>
</feature>
<evidence type="ECO:0000256" key="3">
    <source>
        <dbReference type="ARBA" id="ARBA00022617"/>
    </source>
</evidence>
<keyword evidence="10 12" id="KW-0472">Membrane</keyword>
<organism evidence="13 14">
    <name type="scientific">Abeliophyllum distichum</name>
    <dbReference type="NCBI Taxonomy" id="126358"/>
    <lineage>
        <taxon>Eukaryota</taxon>
        <taxon>Viridiplantae</taxon>
        <taxon>Streptophyta</taxon>
        <taxon>Embryophyta</taxon>
        <taxon>Tracheophyta</taxon>
        <taxon>Spermatophyta</taxon>
        <taxon>Magnoliopsida</taxon>
        <taxon>eudicotyledons</taxon>
        <taxon>Gunneridae</taxon>
        <taxon>Pentapetalae</taxon>
        <taxon>asterids</taxon>
        <taxon>lamiids</taxon>
        <taxon>Lamiales</taxon>
        <taxon>Oleaceae</taxon>
        <taxon>Forsythieae</taxon>
        <taxon>Abeliophyllum</taxon>
    </lineage>
</organism>
<keyword evidence="9" id="KW-0503">Monooxygenase</keyword>
<dbReference type="Pfam" id="PF00067">
    <property type="entry name" value="p450"/>
    <property type="match status" value="2"/>
</dbReference>
<evidence type="ECO:0000313" key="13">
    <source>
        <dbReference type="EMBL" id="KAL2476632.1"/>
    </source>
</evidence>
<dbReference type="AlphaFoldDB" id="A0ABD1QLJ7"/>
<dbReference type="EMBL" id="JBFOLK010000011">
    <property type="protein sequence ID" value="KAL2476632.1"/>
    <property type="molecule type" value="Genomic_DNA"/>
</dbReference>
<keyword evidence="4 12" id="KW-0812">Transmembrane</keyword>
<dbReference type="FunFam" id="1.10.630.10:FF:000029">
    <property type="entry name" value="Cytochrome P450 734A1"/>
    <property type="match status" value="2"/>
</dbReference>
<sequence length="1011" mass="116380">METLQNSVAAFCAVVLLIYAWKILNWVWFEPNKLEKCLRQQGFNGNSYRLLFGDLKGLEMMTNEAKLKPINFSNDIVPRVMPFLSKTVQIYGQNAFLWFGPRPQALIMDPENIREVLSKSYIFQKPPPHPIGKLLIQGLVSYETDKWAKHRRLINPAFHMEKLKHMLPSFYMSCHDMLSKWEKIVSSEGSSEVDVWPYLQTLTSDAISRTAFGSNYEEGRKIFELQTEQAELVMQEKNSVYIPGWRFFPTKINRRMKEIAKEVESSVMSIIKKRIKAMDVGEASCDDLLGILLESNVKEIQQYGSKFGMSLKEVMEECKLFYFAGQETTASLLVWTMILLSKHLDWQARAREEILQVFGSGIPDFDDLNRLKIVTMIFHEVLRLYPAVVLLTRMIYKETTIGKLLLPAGVQLLMPSLLLNHDSKIWGDDAKEFKPERFSEGVSKVTNSQLSYFPFGWGPRMCIGQSFAMLEAKMALGLILQNYSFELSPSYAHVDMEIQHYTIGVSCAFVLLIYTCRILNLVWFRPKKKEKWLRQQGLKGNSYRFLYGDLKDISMMVQTAKSKPINLSDDIKTRVIPFYLKPLQEYGTNSFIWLGPRPAVIITDPELIKEALTKINIYQKPKTVNPLAKLLAQGVISYEADKWAKHRKIINPAFHLEKLKLMMPAFYLSCDEILSKWEQSLSPGGSRELDVWPYLQNLSSDAISRTAFGSSYQEGRRIFELQREQAEHIIKAAQSIYVPGWRFVPTKRNKRMKENEKEVQASIRDIINRRLKAMEAGEARNDDLLGILLESNFQEIKQHGNKSYGISIDEVVEECKLFYFAGQETTSVLLVWTLVLLSTHSDWQTRAREEVLQVFGSEKPDFNGLNHLKIVTLILYEVLRLYPPLVALSRRVHEETRLGKLLLSAGTQLSLPTVLLHHDREIWGEDATEFKPERFSEGVSKAQKKQGLYFPFGWGPRICIGQTFAMTEAKMAMAMILQRFSFELSPSYTHAPHTPITLQPQHGAHLILHRI</sequence>
<dbReference type="GO" id="GO:0009820">
    <property type="term" value="P:alkaloid metabolic process"/>
    <property type="evidence" value="ECO:0007669"/>
    <property type="project" value="UniProtKB-ARBA"/>
</dbReference>
<comment type="caution">
    <text evidence="13">The sequence shown here is derived from an EMBL/GenBank/DDBJ whole genome shotgun (WGS) entry which is preliminary data.</text>
</comment>
<dbReference type="GO" id="GO:0009753">
    <property type="term" value="P:response to jasmonic acid"/>
    <property type="evidence" value="ECO:0007669"/>
    <property type="project" value="UniProtKB-ARBA"/>
</dbReference>
<keyword evidence="3 11" id="KW-0349">Heme</keyword>
<keyword evidence="14" id="KW-1185">Reference proteome</keyword>
<dbReference type="PROSITE" id="PS00086">
    <property type="entry name" value="CYTOCHROME_P450"/>
    <property type="match status" value="2"/>
</dbReference>
<evidence type="ECO:0000256" key="6">
    <source>
        <dbReference type="ARBA" id="ARBA00022989"/>
    </source>
</evidence>
<dbReference type="InterPro" id="IPR050665">
    <property type="entry name" value="Cytochrome_P450_Monooxygen"/>
</dbReference>
<gene>
    <name evidence="13" type="ORF">Adt_37368</name>
</gene>
<evidence type="ECO:0000256" key="1">
    <source>
        <dbReference type="ARBA" id="ARBA00004167"/>
    </source>
</evidence>
<dbReference type="Proteomes" id="UP001604336">
    <property type="component" value="Unassembled WGS sequence"/>
</dbReference>
<evidence type="ECO:0000313" key="14">
    <source>
        <dbReference type="Proteomes" id="UP001604336"/>
    </source>
</evidence>
<keyword evidence="6 12" id="KW-1133">Transmembrane helix</keyword>
<dbReference type="SUPFAM" id="SSF48264">
    <property type="entry name" value="Cytochrome P450"/>
    <property type="match status" value="2"/>
</dbReference>
<dbReference type="CDD" id="cd20642">
    <property type="entry name" value="CYP72"/>
    <property type="match status" value="2"/>
</dbReference>
<dbReference type="PRINTS" id="PR00463">
    <property type="entry name" value="EP450I"/>
</dbReference>
<dbReference type="PRINTS" id="PR00385">
    <property type="entry name" value="P450"/>
</dbReference>
<feature type="transmembrane region" description="Helical" evidence="12">
    <location>
        <begin position="7"/>
        <end position="29"/>
    </location>
</feature>
<proteinExistence type="inferred from homology"/>
<name>A0ABD1QLJ7_9LAMI</name>
<evidence type="ECO:0000256" key="8">
    <source>
        <dbReference type="ARBA" id="ARBA00023004"/>
    </source>
</evidence>
<comment type="subcellular location">
    <subcellularLocation>
        <location evidence="1">Membrane</location>
        <topology evidence="1">Single-pass membrane protein</topology>
    </subcellularLocation>
</comment>
<dbReference type="InterPro" id="IPR002401">
    <property type="entry name" value="Cyt_P450_E_grp-I"/>
</dbReference>
<evidence type="ECO:0000256" key="9">
    <source>
        <dbReference type="ARBA" id="ARBA00023033"/>
    </source>
</evidence>
<evidence type="ECO:0000256" key="4">
    <source>
        <dbReference type="ARBA" id="ARBA00022692"/>
    </source>
</evidence>
<dbReference type="Gene3D" id="1.10.630.10">
    <property type="entry name" value="Cytochrome P450"/>
    <property type="match status" value="2"/>
</dbReference>
<comment type="similarity">
    <text evidence="2">Belongs to the cytochrome P450 family.</text>
</comment>
<dbReference type="PANTHER" id="PTHR24282">
    <property type="entry name" value="CYTOCHROME P450 FAMILY MEMBER"/>
    <property type="match status" value="1"/>
</dbReference>
<keyword evidence="7" id="KW-0560">Oxidoreductase</keyword>
<evidence type="ECO:0000256" key="2">
    <source>
        <dbReference type="ARBA" id="ARBA00010617"/>
    </source>
</evidence>
<evidence type="ECO:0000256" key="5">
    <source>
        <dbReference type="ARBA" id="ARBA00022723"/>
    </source>
</evidence>
<protein>
    <submittedName>
        <fullName evidence="13">Cytochrome</fullName>
    </submittedName>
</protein>
<evidence type="ECO:0000256" key="7">
    <source>
        <dbReference type="ARBA" id="ARBA00023002"/>
    </source>
</evidence>
<dbReference type="GO" id="GO:0004497">
    <property type="term" value="F:monooxygenase activity"/>
    <property type="evidence" value="ECO:0007669"/>
    <property type="project" value="UniProtKB-KW"/>
</dbReference>
<dbReference type="GO" id="GO:0046872">
    <property type="term" value="F:metal ion binding"/>
    <property type="evidence" value="ECO:0007669"/>
    <property type="project" value="UniProtKB-KW"/>
</dbReference>